<dbReference type="EMBL" id="CP034463">
    <property type="protein sequence ID" value="AZP14764.1"/>
    <property type="molecule type" value="Genomic_DNA"/>
</dbReference>
<organism evidence="1 3">
    <name type="scientific">Streptomyces aquilus</name>
    <dbReference type="NCBI Taxonomy" id="2548456"/>
    <lineage>
        <taxon>Bacteria</taxon>
        <taxon>Bacillati</taxon>
        <taxon>Actinomycetota</taxon>
        <taxon>Actinomycetes</taxon>
        <taxon>Kitasatosporales</taxon>
        <taxon>Streptomycetaceae</taxon>
        <taxon>Streptomyces</taxon>
    </lineage>
</organism>
<dbReference type="RefSeq" id="WP_126269151.1">
    <property type="nucleotide sequence ID" value="NZ_CP034463.1"/>
</dbReference>
<dbReference type="NCBIfam" id="NF040893">
    <property type="entry name" value="SAVMC3_10250"/>
    <property type="match status" value="1"/>
</dbReference>
<evidence type="ECO:0000313" key="2">
    <source>
        <dbReference type="EMBL" id="AZP22940.1"/>
    </source>
</evidence>
<evidence type="ECO:0000313" key="3">
    <source>
        <dbReference type="Proteomes" id="UP000280197"/>
    </source>
</evidence>
<dbReference type="EMBL" id="CP034463">
    <property type="protein sequence ID" value="AZP22940.1"/>
    <property type="molecule type" value="Genomic_DNA"/>
</dbReference>
<dbReference type="AlphaFoldDB" id="A0A3Q9BUL1"/>
<keyword evidence="3" id="KW-1185">Reference proteome</keyword>
<evidence type="ECO:0000313" key="1">
    <source>
        <dbReference type="EMBL" id="AZP14764.1"/>
    </source>
</evidence>
<accession>A0A3Q9BUL1</accession>
<gene>
    <name evidence="1" type="ORF">EJC51_00420</name>
    <name evidence="2" type="ORF">EJC51_47125</name>
</gene>
<dbReference type="KEGG" id="saqu:EJC51_47125"/>
<dbReference type="KEGG" id="saqu:EJC51_00420"/>
<name>A0A3Q9BUL1_9ACTN</name>
<protein>
    <submittedName>
        <fullName evidence="1">Uncharacterized protein</fullName>
    </submittedName>
</protein>
<reference evidence="1 3" key="1">
    <citation type="submission" date="2018-12" db="EMBL/GenBank/DDBJ databases">
        <authorList>
            <person name="Li K."/>
        </authorList>
    </citation>
    <scope>NUCLEOTIDE SEQUENCE [LARGE SCALE GENOMIC DNA]</scope>
    <source>
        <strain evidence="3">CR22</strain>
        <strain evidence="1">GGCR-6</strain>
    </source>
</reference>
<proteinExistence type="predicted"/>
<sequence length="262" mass="29550">MDLVYVSERKIYGRLGIRPVSVQQGLQASLKVPPLIEVSGSRSWDEAAEPIAGHALVEKARSSIERRFSPVPFTTRNLQVNQWVSFDLDMAQVAVHEDSGTPPEDVALFVGQVPAGTAGQPRDLGLMLCGSVQHLRTQVCGRGRMGSDTTWLHDLILEVERREDRGLNVIPEFLNDLMPHRRSEVLIEDAAFGVHGWIQREHPPSTRGRLRGHAIVLMDIDRPRWVHRLVVATPLYVEAVHEPTSQARRRILPKMRRRARTP</sequence>
<dbReference type="InterPro" id="IPR054284">
    <property type="entry name" value="DUF7019"/>
</dbReference>
<dbReference type="Proteomes" id="UP000280197">
    <property type="component" value="Chromosome"/>
</dbReference>